<accession>A0AAP0E688</accession>
<dbReference type="EMBL" id="JBBNAF010000013">
    <property type="protein sequence ID" value="KAK9087381.1"/>
    <property type="molecule type" value="Genomic_DNA"/>
</dbReference>
<evidence type="ECO:0000313" key="1">
    <source>
        <dbReference type="EMBL" id="KAK9087381.1"/>
    </source>
</evidence>
<reference evidence="1 2" key="1">
    <citation type="submission" date="2024-01" db="EMBL/GenBank/DDBJ databases">
        <title>Genome assemblies of Stephania.</title>
        <authorList>
            <person name="Yang L."/>
        </authorList>
    </citation>
    <scope>NUCLEOTIDE SEQUENCE [LARGE SCALE GENOMIC DNA]</scope>
    <source>
        <strain evidence="1">YNDBR</strain>
        <tissue evidence="1">Leaf</tissue>
    </source>
</reference>
<dbReference type="AlphaFoldDB" id="A0AAP0E688"/>
<organism evidence="1 2">
    <name type="scientific">Stephania yunnanensis</name>
    <dbReference type="NCBI Taxonomy" id="152371"/>
    <lineage>
        <taxon>Eukaryota</taxon>
        <taxon>Viridiplantae</taxon>
        <taxon>Streptophyta</taxon>
        <taxon>Embryophyta</taxon>
        <taxon>Tracheophyta</taxon>
        <taxon>Spermatophyta</taxon>
        <taxon>Magnoliopsida</taxon>
        <taxon>Ranunculales</taxon>
        <taxon>Menispermaceae</taxon>
        <taxon>Menispermoideae</taxon>
        <taxon>Cissampelideae</taxon>
        <taxon>Stephania</taxon>
    </lineage>
</organism>
<keyword evidence="2" id="KW-1185">Reference proteome</keyword>
<protein>
    <submittedName>
        <fullName evidence="1">Uncharacterized protein</fullName>
    </submittedName>
</protein>
<gene>
    <name evidence="1" type="ORF">Syun_029775</name>
</gene>
<proteinExistence type="predicted"/>
<dbReference type="Proteomes" id="UP001420932">
    <property type="component" value="Unassembled WGS sequence"/>
</dbReference>
<comment type="caution">
    <text evidence="1">The sequence shown here is derived from an EMBL/GenBank/DDBJ whole genome shotgun (WGS) entry which is preliminary data.</text>
</comment>
<evidence type="ECO:0000313" key="2">
    <source>
        <dbReference type="Proteomes" id="UP001420932"/>
    </source>
</evidence>
<sequence length="49" mass="5373">MSAVMPHSSTHSALAQCVPSHYAIIAPTVGKIKKKIDFRNMAFRAIFSL</sequence>
<name>A0AAP0E688_9MAGN</name>